<keyword evidence="9" id="KW-0223">Dioxygenase</keyword>
<dbReference type="GO" id="GO:0006307">
    <property type="term" value="P:DNA alkylation repair"/>
    <property type="evidence" value="ECO:0007669"/>
    <property type="project" value="InterPro"/>
</dbReference>
<evidence type="ECO:0000256" key="11">
    <source>
        <dbReference type="ARBA" id="ARBA00023004"/>
    </source>
</evidence>
<dbReference type="PANTHER" id="PTHR31291:SF2">
    <property type="entry name" value="ALPHA-KETOGLUTARATE-DEPENDENT DIOXYGENASE FTO"/>
    <property type="match status" value="1"/>
</dbReference>
<comment type="catalytic activity">
    <reaction evidence="22">
        <text>N(6)-methyladenosine in U6 snRNA + 2-oxoglutarate + O2 = adenosine in U6 snRNA + formaldehyde + succinate + CO2</text>
        <dbReference type="Rhea" id="RHEA:57900"/>
        <dbReference type="Rhea" id="RHEA-COMP:13573"/>
        <dbReference type="Rhea" id="RHEA-COMP:13574"/>
        <dbReference type="ChEBI" id="CHEBI:15379"/>
        <dbReference type="ChEBI" id="CHEBI:16526"/>
        <dbReference type="ChEBI" id="CHEBI:16810"/>
        <dbReference type="ChEBI" id="CHEBI:16842"/>
        <dbReference type="ChEBI" id="CHEBI:30031"/>
        <dbReference type="ChEBI" id="CHEBI:74411"/>
        <dbReference type="ChEBI" id="CHEBI:74449"/>
    </reaction>
</comment>
<evidence type="ECO:0000256" key="5">
    <source>
        <dbReference type="ARBA" id="ARBA00012931"/>
    </source>
</evidence>
<evidence type="ECO:0000256" key="20">
    <source>
        <dbReference type="ARBA" id="ARBA00048158"/>
    </source>
</evidence>
<dbReference type="EC" id="1.14.11.53" evidence="5"/>
<evidence type="ECO:0000313" key="26">
    <source>
        <dbReference type="EMBL" id="CAD8250468.1"/>
    </source>
</evidence>
<dbReference type="GO" id="GO:1990931">
    <property type="term" value="F:mRNA N6-methyladenosine dioxygenase activity"/>
    <property type="evidence" value="ECO:0007669"/>
    <property type="project" value="UniProtKB-EC"/>
</dbReference>
<comment type="similarity">
    <text evidence="4">Belongs to the alkB family.</text>
</comment>
<dbReference type="GO" id="GO:0008198">
    <property type="term" value="F:ferrous iron binding"/>
    <property type="evidence" value="ECO:0007669"/>
    <property type="project" value="TreeGrafter"/>
</dbReference>
<keyword evidence="7" id="KW-0963">Cytoplasm</keyword>
<comment type="subunit">
    <text evidence="18">Monomer. May also exist as homodimer.</text>
</comment>
<feature type="domain" description="Alpha-ketoglutarate-dependent dioxygenase FTO catalytic" evidence="25">
    <location>
        <begin position="3"/>
        <end position="223"/>
    </location>
</feature>
<keyword evidence="11" id="KW-0408">Iron</keyword>
<comment type="catalytic activity">
    <reaction evidence="20">
        <text>an N(6)-methyladenosine in mRNA + 2-oxoglutarate + O2 = an adenosine in mRNA + formaldehyde + succinate + CO2</text>
        <dbReference type="Rhea" id="RHEA:49520"/>
        <dbReference type="Rhea" id="RHEA-COMP:12414"/>
        <dbReference type="Rhea" id="RHEA-COMP:12417"/>
        <dbReference type="ChEBI" id="CHEBI:15379"/>
        <dbReference type="ChEBI" id="CHEBI:16526"/>
        <dbReference type="ChEBI" id="CHEBI:16810"/>
        <dbReference type="ChEBI" id="CHEBI:16842"/>
        <dbReference type="ChEBI" id="CHEBI:30031"/>
        <dbReference type="ChEBI" id="CHEBI:74411"/>
        <dbReference type="ChEBI" id="CHEBI:74449"/>
        <dbReference type="EC" id="1.14.11.53"/>
    </reaction>
</comment>
<evidence type="ECO:0000256" key="9">
    <source>
        <dbReference type="ARBA" id="ARBA00022964"/>
    </source>
</evidence>
<dbReference type="SMART" id="SM01223">
    <property type="entry name" value="FTO_NTD"/>
    <property type="match status" value="1"/>
</dbReference>
<keyword evidence="10" id="KW-0560">Oxidoreductase</keyword>
<evidence type="ECO:0000256" key="13">
    <source>
        <dbReference type="ARBA" id="ARBA00030404"/>
    </source>
</evidence>
<evidence type="ECO:0000256" key="6">
    <source>
        <dbReference type="ARBA" id="ARBA00013477"/>
    </source>
</evidence>
<dbReference type="InterPro" id="IPR024367">
    <property type="entry name" value="FTO_cat_dom"/>
</dbReference>
<evidence type="ECO:0000256" key="15">
    <source>
        <dbReference type="ARBA" id="ARBA00030557"/>
    </source>
</evidence>
<dbReference type="GO" id="GO:0016607">
    <property type="term" value="C:nuclear speck"/>
    <property type="evidence" value="ECO:0007669"/>
    <property type="project" value="UniProtKB-SubCell"/>
</dbReference>
<comment type="catalytic activity">
    <reaction evidence="19">
        <text>an N(1)-methyladenosine in tRNA + 2-oxoglutarate + O2 = an adenosine in tRNA + formaldehyde + succinate + CO2</text>
        <dbReference type="Rhea" id="RHEA:54576"/>
        <dbReference type="Rhea" id="RHEA-COMP:10242"/>
        <dbReference type="Rhea" id="RHEA-COMP:12312"/>
        <dbReference type="ChEBI" id="CHEBI:15379"/>
        <dbReference type="ChEBI" id="CHEBI:16526"/>
        <dbReference type="ChEBI" id="CHEBI:16810"/>
        <dbReference type="ChEBI" id="CHEBI:16842"/>
        <dbReference type="ChEBI" id="CHEBI:30031"/>
        <dbReference type="ChEBI" id="CHEBI:74411"/>
        <dbReference type="ChEBI" id="CHEBI:74491"/>
    </reaction>
</comment>
<dbReference type="AlphaFoldDB" id="A0A6U0QSA6"/>
<evidence type="ECO:0000256" key="7">
    <source>
        <dbReference type="ARBA" id="ARBA00022490"/>
    </source>
</evidence>
<evidence type="ECO:0000313" key="27">
    <source>
        <dbReference type="EMBL" id="CAD8250469.1"/>
    </source>
</evidence>
<evidence type="ECO:0000256" key="3">
    <source>
        <dbReference type="ARBA" id="ARBA00006264"/>
    </source>
</evidence>
<evidence type="ECO:0000256" key="24">
    <source>
        <dbReference type="SAM" id="MobiDB-lite"/>
    </source>
</evidence>
<comment type="subcellular location">
    <subcellularLocation>
        <location evidence="2">Cytoplasm</location>
    </subcellularLocation>
    <subcellularLocation>
        <location evidence="1">Nucleus speckle</location>
    </subcellularLocation>
</comment>
<evidence type="ECO:0000256" key="1">
    <source>
        <dbReference type="ARBA" id="ARBA00004324"/>
    </source>
</evidence>
<comment type="catalytic activity">
    <reaction evidence="21">
        <text>a 5'-end (N(7)-methyl 5'-triphosphoguanosine)-(N(6),2'-O-dimethyladenosine) in U6 snRNA + 2-oxoglutarate + O2 = a 5'-end (N(7)-methyl 5'-triphosphoguanosine)-(2'-O-methyladenosine) in U6 snRNA + formaldehyde + succinate + CO2</text>
        <dbReference type="Rhea" id="RHEA:57904"/>
        <dbReference type="Rhea" id="RHEA-COMP:15030"/>
        <dbReference type="Rhea" id="RHEA-COMP:15031"/>
        <dbReference type="ChEBI" id="CHEBI:15379"/>
        <dbReference type="ChEBI" id="CHEBI:16526"/>
        <dbReference type="ChEBI" id="CHEBI:16810"/>
        <dbReference type="ChEBI" id="CHEBI:16842"/>
        <dbReference type="ChEBI" id="CHEBI:30031"/>
        <dbReference type="ChEBI" id="CHEBI:85958"/>
        <dbReference type="ChEBI" id="CHEBI:85959"/>
    </reaction>
</comment>
<evidence type="ECO:0000256" key="23">
    <source>
        <dbReference type="ARBA" id="ARBA00049565"/>
    </source>
</evidence>
<proteinExistence type="inferred from homology"/>
<comment type="similarity">
    <text evidence="3">Belongs to the fto family.</text>
</comment>
<name>A0A6U0QSA6_9VIRI</name>
<dbReference type="EMBL" id="HBDZ01015534">
    <property type="protein sequence ID" value="CAD8250468.1"/>
    <property type="molecule type" value="Transcribed_RNA"/>
</dbReference>
<evidence type="ECO:0000256" key="10">
    <source>
        <dbReference type="ARBA" id="ARBA00023002"/>
    </source>
</evidence>
<gene>
    <name evidence="26" type="ORF">PCOL08062_LOCUS12000</name>
    <name evidence="27" type="ORF">PCOL08062_LOCUS12001</name>
</gene>
<keyword evidence="12" id="KW-0539">Nucleus</keyword>
<dbReference type="Pfam" id="PF12934">
    <property type="entry name" value="FTO_CTD"/>
    <property type="match status" value="1"/>
</dbReference>
<dbReference type="EMBL" id="HBDZ01015535">
    <property type="protein sequence ID" value="CAD8250469.1"/>
    <property type="molecule type" value="Transcribed_RNA"/>
</dbReference>
<evidence type="ECO:0000256" key="19">
    <source>
        <dbReference type="ARBA" id="ARBA00047457"/>
    </source>
</evidence>
<dbReference type="GO" id="GO:0042245">
    <property type="term" value="P:RNA repair"/>
    <property type="evidence" value="ECO:0007669"/>
    <property type="project" value="InterPro"/>
</dbReference>
<feature type="region of interest" description="Disordered" evidence="24">
    <location>
        <begin position="444"/>
        <end position="478"/>
    </location>
</feature>
<dbReference type="GO" id="GO:0040014">
    <property type="term" value="P:regulation of multicellular organism growth"/>
    <property type="evidence" value="ECO:0007669"/>
    <property type="project" value="InterPro"/>
</dbReference>
<evidence type="ECO:0000256" key="2">
    <source>
        <dbReference type="ARBA" id="ARBA00004496"/>
    </source>
</evidence>
<evidence type="ECO:0000256" key="12">
    <source>
        <dbReference type="ARBA" id="ARBA00023242"/>
    </source>
</evidence>
<dbReference type="InterPro" id="IPR037151">
    <property type="entry name" value="AlkB-like_sf"/>
</dbReference>
<keyword evidence="8" id="KW-0479">Metal-binding</keyword>
<evidence type="ECO:0000256" key="8">
    <source>
        <dbReference type="ARBA" id="ARBA00022723"/>
    </source>
</evidence>
<evidence type="ECO:0000256" key="21">
    <source>
        <dbReference type="ARBA" id="ARBA00048582"/>
    </source>
</evidence>
<organism evidence="27">
    <name type="scientific">Prasinoderma coloniale</name>
    <dbReference type="NCBI Taxonomy" id="156133"/>
    <lineage>
        <taxon>Eukaryota</taxon>
        <taxon>Viridiplantae</taxon>
        <taxon>Prasinodermophyta</taxon>
        <taxon>Prasinodermophyceae</taxon>
        <taxon>Prasinodermales</taxon>
        <taxon>Prasinodermaceae</taxon>
        <taxon>Prasinoderma</taxon>
    </lineage>
</organism>
<evidence type="ECO:0000256" key="22">
    <source>
        <dbReference type="ARBA" id="ARBA00049056"/>
    </source>
</evidence>
<dbReference type="PANTHER" id="PTHR31291">
    <property type="entry name" value="ALPHA-KETOGLUTARATE-DEPENDENT DIOXYGENASE FTO"/>
    <property type="match status" value="1"/>
</dbReference>
<dbReference type="Pfam" id="PF12933">
    <property type="entry name" value="FTO_NTD"/>
    <property type="match status" value="1"/>
</dbReference>
<dbReference type="InterPro" id="IPR038413">
    <property type="entry name" value="FTO_C_sf"/>
</dbReference>
<evidence type="ECO:0000256" key="4">
    <source>
        <dbReference type="ARBA" id="ARBA00007879"/>
    </source>
</evidence>
<evidence type="ECO:0000256" key="14">
    <source>
        <dbReference type="ARBA" id="ARBA00030546"/>
    </source>
</evidence>
<comment type="catalytic activity">
    <reaction evidence="23">
        <text>a 5'-end (N(7)-methyl 5'-triphosphoguanosine)-(N(6),2'-O-dimethyladenosine) in mRNA + 2-oxoglutarate + O2 = a 5'-end (N(7)-methyl 5'-triphosphoguanosine)-(2'-O-methyladenosine) in mRNA + formaldehyde + succinate + CO2</text>
        <dbReference type="Rhea" id="RHEA:57896"/>
        <dbReference type="Rhea" id="RHEA-COMP:11518"/>
        <dbReference type="Rhea" id="RHEA-COMP:11519"/>
        <dbReference type="ChEBI" id="CHEBI:15379"/>
        <dbReference type="ChEBI" id="CHEBI:16526"/>
        <dbReference type="ChEBI" id="CHEBI:16810"/>
        <dbReference type="ChEBI" id="CHEBI:16842"/>
        <dbReference type="ChEBI" id="CHEBI:30031"/>
        <dbReference type="ChEBI" id="CHEBI:85958"/>
        <dbReference type="ChEBI" id="CHEBI:85959"/>
    </reaction>
</comment>
<evidence type="ECO:0000256" key="18">
    <source>
        <dbReference type="ARBA" id="ARBA00046452"/>
    </source>
</evidence>
<dbReference type="GO" id="GO:0005737">
    <property type="term" value="C:cytoplasm"/>
    <property type="evidence" value="ECO:0007669"/>
    <property type="project" value="UniProtKB-SubCell"/>
</dbReference>
<evidence type="ECO:0000256" key="17">
    <source>
        <dbReference type="ARBA" id="ARBA00032950"/>
    </source>
</evidence>
<reference evidence="27" key="1">
    <citation type="submission" date="2021-01" db="EMBL/GenBank/DDBJ databases">
        <authorList>
            <person name="Corre E."/>
            <person name="Pelletier E."/>
            <person name="Niang G."/>
            <person name="Scheremetjew M."/>
            <person name="Finn R."/>
            <person name="Kale V."/>
            <person name="Holt S."/>
            <person name="Cochrane G."/>
            <person name="Meng A."/>
            <person name="Brown T."/>
            <person name="Cohen L."/>
        </authorList>
    </citation>
    <scope>NUCLEOTIDE SEQUENCE</scope>
    <source>
        <strain evidence="27">CCMP1413</strain>
    </source>
</reference>
<dbReference type="InterPro" id="IPR032868">
    <property type="entry name" value="FTO"/>
</dbReference>
<sequence length="478" mass="51285">MVSAGSKGGVTKTSVTRMLIGEAGITYKYLGLRLFAHPWSGEALAGAGVGAEGAEALRTIGELNAWLSRRAAEHCVELRGEGGGGGRADFNLTLINRMVNASEKSLRPEPLYELGPASVSWHADSGLVDFSTISVFHNVRALDEDEGIGEQEAGEGGACGWRVALRVSGEPEGKRTPAIVAELPSDSCYHLCDDFNHFHEHAVLASHTPNTVRHSSTHRVAREEGGCWGYLHEKATETLGADVVGVEDSQARGAADEGAETSVAEAEVAPLLSNLKQLKAEQELLSELESEWLRQWWIQGALNARQLPWWHQPIKRMRAWHARLEARTLAVVKALARTARGGTGAVPKEHTAACGVLASALESRALKRRAWQERESDSQWATMPREARPIPCPLQGEAAARELLQAVRAVRSLLAERSAGEGASKKTVRAAKAGQSNWLALSKSMAGGGVPPAGGVAKAKGAKHAKKRHKKHKHRPAG</sequence>
<dbReference type="InterPro" id="IPR024366">
    <property type="entry name" value="FTO_C"/>
</dbReference>
<evidence type="ECO:0000256" key="16">
    <source>
        <dbReference type="ARBA" id="ARBA00032169"/>
    </source>
</evidence>
<dbReference type="Gene3D" id="2.60.120.590">
    <property type="entry name" value="Alpha-ketoglutarate-dependent dioxygenase AlkB-like"/>
    <property type="match status" value="1"/>
</dbReference>
<protein>
    <recommendedName>
        <fullName evidence="6">Alpha-ketoglutarate-dependent dioxygenase FTO</fullName>
        <ecNumber evidence="5">1.14.11.53</ecNumber>
    </recommendedName>
    <alternativeName>
        <fullName evidence="13">U6 small nuclear RNA (2'-O-methyladenosine-N(6)-)-demethylase FTO</fullName>
    </alternativeName>
    <alternativeName>
        <fullName evidence="14">U6 small nuclear RNA N(6)-methyladenosine-demethylase FTO</fullName>
    </alternativeName>
    <alternativeName>
        <fullName evidence="16">mRNA (2'-O-methyladenosine-N(6)-)-demethylase FTO</fullName>
    </alternativeName>
    <alternativeName>
        <fullName evidence="17">mRNA N(6)-methyladenosine demethylase FTO</fullName>
    </alternativeName>
    <alternativeName>
        <fullName evidence="15">tRNA N1-methyl adenine demethylase FTO</fullName>
    </alternativeName>
</protein>
<evidence type="ECO:0000259" key="25">
    <source>
        <dbReference type="SMART" id="SM01223"/>
    </source>
</evidence>
<dbReference type="Gene3D" id="1.20.58.1470">
    <property type="entry name" value="FTO C-terminal domain"/>
    <property type="match status" value="1"/>
</dbReference>
<feature type="compositionally biased region" description="Basic residues" evidence="24">
    <location>
        <begin position="460"/>
        <end position="478"/>
    </location>
</feature>
<accession>A0A6U0QSA6</accession>
<dbReference type="GO" id="GO:0035516">
    <property type="term" value="F:broad specificity oxidative DNA demethylase activity"/>
    <property type="evidence" value="ECO:0007669"/>
    <property type="project" value="InterPro"/>
</dbReference>